<proteinExistence type="predicted"/>
<name>G3MTY9_CAEEL</name>
<dbReference type="EMBL" id="BX284604">
    <property type="protein sequence ID" value="CCD31029.1"/>
    <property type="molecule type" value="Genomic_DNA"/>
</dbReference>
<evidence type="ECO:0000313" key="2">
    <source>
        <dbReference type="EMBL" id="CCD31029.1"/>
    </source>
</evidence>
<evidence type="ECO:0000256" key="1">
    <source>
        <dbReference type="SAM" id="Phobius"/>
    </source>
</evidence>
<dbReference type="Proteomes" id="UP000001940">
    <property type="component" value="Chromosome IV"/>
</dbReference>
<dbReference type="RefSeq" id="NP_001255364.1">
    <property type="nucleotide sequence ID" value="NM_001268435.3"/>
</dbReference>
<keyword evidence="1" id="KW-0472">Membrane</keyword>
<dbReference type="HOGENOM" id="CLU_2690072_0_0_1"/>
<feature type="transmembrane region" description="Helical" evidence="1">
    <location>
        <begin position="49"/>
        <end position="68"/>
    </location>
</feature>
<organism evidence="2 3">
    <name type="scientific">Caenorhabditis elegans</name>
    <dbReference type="NCBI Taxonomy" id="6239"/>
    <lineage>
        <taxon>Eukaryota</taxon>
        <taxon>Metazoa</taxon>
        <taxon>Ecdysozoa</taxon>
        <taxon>Nematoda</taxon>
        <taxon>Chromadorea</taxon>
        <taxon>Rhabditida</taxon>
        <taxon>Rhabditina</taxon>
        <taxon>Rhabditomorpha</taxon>
        <taxon>Rhabditoidea</taxon>
        <taxon>Rhabditidae</taxon>
        <taxon>Peloderinae</taxon>
        <taxon>Caenorhabditis</taxon>
    </lineage>
</organism>
<accession>G3MTY9</accession>
<protein>
    <submittedName>
        <fullName evidence="2">Ovule protein</fullName>
    </submittedName>
</protein>
<evidence type="ECO:0000313" key="4">
    <source>
        <dbReference type="WormBase" id="C01F6.14"/>
    </source>
</evidence>
<dbReference type="CTD" id="13197256"/>
<dbReference type="AlphaFoldDB" id="G3MTY9"/>
<dbReference type="InParanoid" id="G3MTY9"/>
<dbReference type="PaxDb" id="6239-C01F6.14"/>
<keyword evidence="1" id="KW-1133">Transmembrane helix</keyword>
<keyword evidence="1" id="KW-0812">Transmembrane</keyword>
<reference evidence="2 3" key="1">
    <citation type="journal article" date="1998" name="Science">
        <title>Genome sequence of the nematode C. elegans: a platform for investigating biology.</title>
        <authorList>
            <consortium name="The C. elegans sequencing consortium"/>
            <person name="Sulson J.E."/>
            <person name="Waterston R."/>
        </authorList>
    </citation>
    <scope>NUCLEOTIDE SEQUENCE [LARGE SCALE GENOMIC DNA]</scope>
    <source>
        <strain evidence="2 3">Bristol N2</strain>
    </source>
</reference>
<sequence>MEKPWHLVKFWLEPKLSPASPSINQTRRVPRLASSPTVEKLSERFYHRFSNFLVYYYFFLFVPISPYMKFVQFL</sequence>
<dbReference type="GeneID" id="13197256"/>
<keyword evidence="3" id="KW-1185">Reference proteome</keyword>
<dbReference type="SMR" id="G3MTY9"/>
<evidence type="ECO:0000313" key="3">
    <source>
        <dbReference type="Proteomes" id="UP000001940"/>
    </source>
</evidence>
<dbReference type="AGR" id="WB:WBGene00219207"/>
<dbReference type="Bgee" id="WBGene00219207">
    <property type="expression patterns" value="Expressed in pharyngeal muscle cell (C elegans) and 3 other cell types or tissues"/>
</dbReference>
<dbReference type="WormBase" id="C01F6.14">
    <property type="protein sequence ID" value="CE46216"/>
    <property type="gene ID" value="WBGene00219207"/>
</dbReference>
<gene>
    <name evidence="2 4" type="ORF">C01F6.14</name>
    <name evidence="2" type="ORF">CELE_C01F6.14</name>
</gene>
<dbReference type="KEGG" id="cel:CELE_C01F6.14"/>